<dbReference type="InterPro" id="IPR008217">
    <property type="entry name" value="Ccc1_fam"/>
</dbReference>
<comment type="caution">
    <text evidence="6">The sequence shown here is derived from an EMBL/GenBank/DDBJ whole genome shotgun (WGS) entry which is preliminary data.</text>
</comment>
<dbReference type="GO" id="GO:0030026">
    <property type="term" value="P:intracellular manganese ion homeostasis"/>
    <property type="evidence" value="ECO:0007669"/>
    <property type="project" value="InterPro"/>
</dbReference>
<reference evidence="6 7" key="1">
    <citation type="submission" date="2020-08" db="EMBL/GenBank/DDBJ databases">
        <title>Genomic Encyclopedia of Type Strains, Phase IV (KMG-IV): sequencing the most valuable type-strain genomes for metagenomic binning, comparative biology and taxonomic classification.</title>
        <authorList>
            <person name="Goeker M."/>
        </authorList>
    </citation>
    <scope>NUCLEOTIDE SEQUENCE [LARGE SCALE GENOMIC DNA]</scope>
    <source>
        <strain evidence="6 7">DSM 102235</strain>
    </source>
</reference>
<proteinExistence type="predicted"/>
<feature type="transmembrane region" description="Helical" evidence="5">
    <location>
        <begin position="158"/>
        <end position="181"/>
    </location>
</feature>
<organism evidence="6 7">
    <name type="scientific">Sagittula marina</name>
    <dbReference type="NCBI Taxonomy" id="943940"/>
    <lineage>
        <taxon>Bacteria</taxon>
        <taxon>Pseudomonadati</taxon>
        <taxon>Pseudomonadota</taxon>
        <taxon>Alphaproteobacteria</taxon>
        <taxon>Rhodobacterales</taxon>
        <taxon>Roseobacteraceae</taxon>
        <taxon>Sagittula</taxon>
    </lineage>
</organism>
<dbReference type="Proteomes" id="UP000541426">
    <property type="component" value="Unassembled WGS sequence"/>
</dbReference>
<keyword evidence="3 5" id="KW-1133">Transmembrane helix</keyword>
<evidence type="ECO:0000313" key="7">
    <source>
        <dbReference type="Proteomes" id="UP000541426"/>
    </source>
</evidence>
<dbReference type="GO" id="GO:0012505">
    <property type="term" value="C:endomembrane system"/>
    <property type="evidence" value="ECO:0007669"/>
    <property type="project" value="UniProtKB-SubCell"/>
</dbReference>
<keyword evidence="2 5" id="KW-0812">Transmembrane</keyword>
<keyword evidence="7" id="KW-1185">Reference proteome</keyword>
<dbReference type="RefSeq" id="WP_183967850.1">
    <property type="nucleotide sequence ID" value="NZ_BAABBZ010000019.1"/>
</dbReference>
<feature type="transmembrane region" description="Helical" evidence="5">
    <location>
        <begin position="218"/>
        <end position="236"/>
    </location>
</feature>
<feature type="transmembrane region" description="Helical" evidence="5">
    <location>
        <begin position="187"/>
        <end position="206"/>
    </location>
</feature>
<name>A0A7W6DUA3_9RHOB</name>
<evidence type="ECO:0000256" key="4">
    <source>
        <dbReference type="ARBA" id="ARBA00023136"/>
    </source>
</evidence>
<dbReference type="EMBL" id="JACIEJ010000008">
    <property type="protein sequence ID" value="MBB3987027.1"/>
    <property type="molecule type" value="Genomic_DNA"/>
</dbReference>
<evidence type="ECO:0000313" key="6">
    <source>
        <dbReference type="EMBL" id="MBB3987027.1"/>
    </source>
</evidence>
<dbReference type="AlphaFoldDB" id="A0A7W6DUA3"/>
<dbReference type="Pfam" id="PF01988">
    <property type="entry name" value="VIT1"/>
    <property type="match status" value="1"/>
</dbReference>
<evidence type="ECO:0000256" key="2">
    <source>
        <dbReference type="ARBA" id="ARBA00022692"/>
    </source>
</evidence>
<dbReference type="GO" id="GO:0005384">
    <property type="term" value="F:manganese ion transmembrane transporter activity"/>
    <property type="evidence" value="ECO:0007669"/>
    <property type="project" value="InterPro"/>
</dbReference>
<sequence>MFDPDHGHSAAEINARLDAPAGRGDLRDIVYGAIDGAVTTFAIVAGVAGAGLPPLVILALGFANVLADGFSMAAGNYSATKAERDNARRLRRVEEDHIARFPAGEKAELRAILMRMGLTGRTLDEAAEQISHNHPAWIALMMEGEYGLGPVDPHPMRAALVTFGAFLIAGIVPLLPFILGLGSAFEASAAVTLAVFFAIGTLKSLWSLTPWWRSGLETLAIGGTAAGIAYGVGTLFG</sequence>
<evidence type="ECO:0000256" key="5">
    <source>
        <dbReference type="SAM" id="Phobius"/>
    </source>
</evidence>
<evidence type="ECO:0000256" key="3">
    <source>
        <dbReference type="ARBA" id="ARBA00022989"/>
    </source>
</evidence>
<accession>A0A7W6DUA3</accession>
<dbReference type="CDD" id="cd02434">
    <property type="entry name" value="Nodulin-21_like_3"/>
    <property type="match status" value="1"/>
</dbReference>
<gene>
    <name evidence="6" type="ORF">GGQ68_003371</name>
</gene>
<keyword evidence="4 5" id="KW-0472">Membrane</keyword>
<comment type="subcellular location">
    <subcellularLocation>
        <location evidence="1">Endomembrane system</location>
        <topology evidence="1">Multi-pass membrane protein</topology>
    </subcellularLocation>
</comment>
<evidence type="ECO:0000256" key="1">
    <source>
        <dbReference type="ARBA" id="ARBA00004127"/>
    </source>
</evidence>
<dbReference type="PANTHER" id="PTHR31851">
    <property type="entry name" value="FE(2+)/MN(2+) TRANSPORTER PCL1"/>
    <property type="match status" value="1"/>
</dbReference>
<protein>
    <submittedName>
        <fullName evidence="6">VIT1/CCC1 family predicted Fe2+/Mn2+ transporter</fullName>
    </submittedName>
</protein>